<evidence type="ECO:0000256" key="1">
    <source>
        <dbReference type="ARBA" id="ARBA00004123"/>
    </source>
</evidence>
<protein>
    <recommendedName>
        <fullName evidence="4">Transposase Tc1-like domain-containing protein</fullName>
    </recommendedName>
</protein>
<comment type="caution">
    <text evidence="2">The sequence shown here is derived from an EMBL/GenBank/DDBJ whole genome shotgun (WGS) entry which is preliminary data.</text>
</comment>
<dbReference type="InterPro" id="IPR009057">
    <property type="entry name" value="Homeodomain-like_sf"/>
</dbReference>
<dbReference type="Proteomes" id="UP000499080">
    <property type="component" value="Unassembled WGS sequence"/>
</dbReference>
<dbReference type="Gene3D" id="1.10.10.10">
    <property type="entry name" value="Winged helix-like DNA-binding domain superfamily/Winged helix DNA-binding domain"/>
    <property type="match status" value="1"/>
</dbReference>
<dbReference type="AlphaFoldDB" id="A0A4Y2SR85"/>
<dbReference type="InterPro" id="IPR036388">
    <property type="entry name" value="WH-like_DNA-bd_sf"/>
</dbReference>
<dbReference type="SUPFAM" id="SSF46689">
    <property type="entry name" value="Homeodomain-like"/>
    <property type="match status" value="1"/>
</dbReference>
<reference evidence="2 3" key="1">
    <citation type="journal article" date="2019" name="Sci. Rep.">
        <title>Orb-weaving spider Araneus ventricosus genome elucidates the spidroin gene catalogue.</title>
        <authorList>
            <person name="Kono N."/>
            <person name="Nakamura H."/>
            <person name="Ohtoshi R."/>
            <person name="Moran D.A.P."/>
            <person name="Shinohara A."/>
            <person name="Yoshida Y."/>
            <person name="Fujiwara M."/>
            <person name="Mori M."/>
            <person name="Tomita M."/>
            <person name="Arakawa K."/>
        </authorList>
    </citation>
    <scope>NUCLEOTIDE SEQUENCE [LARGE SCALE GENOMIC DNA]</scope>
</reference>
<organism evidence="2 3">
    <name type="scientific">Araneus ventricosus</name>
    <name type="common">Orbweaver spider</name>
    <name type="synonym">Epeira ventricosa</name>
    <dbReference type="NCBI Taxonomy" id="182803"/>
    <lineage>
        <taxon>Eukaryota</taxon>
        <taxon>Metazoa</taxon>
        <taxon>Ecdysozoa</taxon>
        <taxon>Arthropoda</taxon>
        <taxon>Chelicerata</taxon>
        <taxon>Arachnida</taxon>
        <taxon>Araneae</taxon>
        <taxon>Araneomorphae</taxon>
        <taxon>Entelegynae</taxon>
        <taxon>Araneoidea</taxon>
        <taxon>Araneidae</taxon>
        <taxon>Araneus</taxon>
    </lineage>
</organism>
<proteinExistence type="predicted"/>
<evidence type="ECO:0000313" key="2">
    <source>
        <dbReference type="EMBL" id="GBN90862.1"/>
    </source>
</evidence>
<sequence>MDKTSDLDAFVCGQIVGTRRMGHSISEIVRELGFSRSTVSRVNREYTNGGEKTSDRAYCKGQLALNERGARRLSRIVHSQRSQTLAEITTQLNQGAGRTVSKRTVHRSPHLLGFGIRRPKEYHCSMHAIGLHVLPGQENTESGL</sequence>
<dbReference type="EMBL" id="BGPR01023580">
    <property type="protein sequence ID" value="GBN90862.1"/>
    <property type="molecule type" value="Genomic_DNA"/>
</dbReference>
<accession>A0A4Y2SR85</accession>
<dbReference type="OrthoDB" id="6432984at2759"/>
<keyword evidence="3" id="KW-1185">Reference proteome</keyword>
<dbReference type="GO" id="GO:0005634">
    <property type="term" value="C:nucleus"/>
    <property type="evidence" value="ECO:0007669"/>
    <property type="project" value="UniProtKB-SubCell"/>
</dbReference>
<evidence type="ECO:0008006" key="4">
    <source>
        <dbReference type="Google" id="ProtNLM"/>
    </source>
</evidence>
<gene>
    <name evidence="2" type="ORF">AVEN_52888_1</name>
</gene>
<name>A0A4Y2SR85_ARAVE</name>
<comment type="subcellular location">
    <subcellularLocation>
        <location evidence="1">Nucleus</location>
    </subcellularLocation>
</comment>
<evidence type="ECO:0000313" key="3">
    <source>
        <dbReference type="Proteomes" id="UP000499080"/>
    </source>
</evidence>